<dbReference type="Proteomes" id="UP000641646">
    <property type="component" value="Unassembled WGS sequence"/>
</dbReference>
<dbReference type="EMBL" id="JACJPW010000024">
    <property type="protein sequence ID" value="MBD2181680.1"/>
    <property type="molecule type" value="Genomic_DNA"/>
</dbReference>
<sequence length="145" mass="16311">MKKLTKRPPALLAIVVYKAITSLLLAVTSIALLLTFKNYDNLVDFSKSYVWADRLPTVEWFLNLPPKTIEFSSLAAGIYAVVTAIEAFGLWAQKTWAKILVLVLVGISIPAEIFELFKGISPLKLIVFIINVAVFWYLLRHTQSK</sequence>
<name>A0A926VDS3_9CYAN</name>
<evidence type="ECO:0000256" key="1">
    <source>
        <dbReference type="SAM" id="Phobius"/>
    </source>
</evidence>
<organism evidence="2 3">
    <name type="scientific">Aerosakkonema funiforme FACHB-1375</name>
    <dbReference type="NCBI Taxonomy" id="2949571"/>
    <lineage>
        <taxon>Bacteria</taxon>
        <taxon>Bacillati</taxon>
        <taxon>Cyanobacteriota</taxon>
        <taxon>Cyanophyceae</taxon>
        <taxon>Oscillatoriophycideae</taxon>
        <taxon>Aerosakkonematales</taxon>
        <taxon>Aerosakkonemataceae</taxon>
        <taxon>Aerosakkonema</taxon>
    </lineage>
</organism>
<evidence type="ECO:0000313" key="3">
    <source>
        <dbReference type="Proteomes" id="UP000641646"/>
    </source>
</evidence>
<comment type="caution">
    <text evidence="2">The sequence shown here is derived from an EMBL/GenBank/DDBJ whole genome shotgun (WGS) entry which is preliminary data.</text>
</comment>
<dbReference type="InterPro" id="IPR021125">
    <property type="entry name" value="DUF2127"/>
</dbReference>
<keyword evidence="1" id="KW-0472">Membrane</keyword>
<feature type="transmembrane region" description="Helical" evidence="1">
    <location>
        <begin position="71"/>
        <end position="92"/>
    </location>
</feature>
<dbReference type="Pfam" id="PF09900">
    <property type="entry name" value="DUF2127"/>
    <property type="match status" value="1"/>
</dbReference>
<protein>
    <submittedName>
        <fullName evidence="2">DUF2127 domain-containing protein</fullName>
    </submittedName>
</protein>
<keyword evidence="1" id="KW-1133">Transmembrane helix</keyword>
<dbReference type="AlphaFoldDB" id="A0A926VDS3"/>
<dbReference type="RefSeq" id="WP_190464487.1">
    <property type="nucleotide sequence ID" value="NZ_JACJPW010000024.1"/>
</dbReference>
<feature type="transmembrane region" description="Helical" evidence="1">
    <location>
        <begin position="123"/>
        <end position="139"/>
    </location>
</feature>
<proteinExistence type="predicted"/>
<reference evidence="2" key="2">
    <citation type="submission" date="2020-08" db="EMBL/GenBank/DDBJ databases">
        <authorList>
            <person name="Chen M."/>
            <person name="Teng W."/>
            <person name="Zhao L."/>
            <person name="Hu C."/>
            <person name="Zhou Y."/>
            <person name="Han B."/>
            <person name="Song L."/>
            <person name="Shu W."/>
        </authorList>
    </citation>
    <scope>NUCLEOTIDE SEQUENCE</scope>
    <source>
        <strain evidence="2">FACHB-1375</strain>
    </source>
</reference>
<gene>
    <name evidence="2" type="ORF">H6G03_11285</name>
</gene>
<keyword evidence="3" id="KW-1185">Reference proteome</keyword>
<feature type="transmembrane region" description="Helical" evidence="1">
    <location>
        <begin position="99"/>
        <end position="117"/>
    </location>
</feature>
<keyword evidence="1" id="KW-0812">Transmembrane</keyword>
<reference evidence="2" key="1">
    <citation type="journal article" date="2015" name="ISME J.">
        <title>Draft Genome Sequence of Streptomyces incarnatus NRRL8089, which Produces the Nucleoside Antibiotic Sinefungin.</title>
        <authorList>
            <person name="Oshima K."/>
            <person name="Hattori M."/>
            <person name="Shimizu H."/>
            <person name="Fukuda K."/>
            <person name="Nemoto M."/>
            <person name="Inagaki K."/>
            <person name="Tamura T."/>
        </authorList>
    </citation>
    <scope>NUCLEOTIDE SEQUENCE</scope>
    <source>
        <strain evidence="2">FACHB-1375</strain>
    </source>
</reference>
<evidence type="ECO:0000313" key="2">
    <source>
        <dbReference type="EMBL" id="MBD2181680.1"/>
    </source>
</evidence>
<accession>A0A926VDS3</accession>
<feature type="transmembrane region" description="Helical" evidence="1">
    <location>
        <begin position="12"/>
        <end position="36"/>
    </location>
</feature>